<protein>
    <submittedName>
        <fullName evidence="5">Uncharacterized protein</fullName>
    </submittedName>
</protein>
<dbReference type="GO" id="GO:0005509">
    <property type="term" value="F:calcium ion binding"/>
    <property type="evidence" value="ECO:0007669"/>
    <property type="project" value="InterPro"/>
</dbReference>
<dbReference type="PROSITE" id="PS00018">
    <property type="entry name" value="EF_HAND_1"/>
    <property type="match status" value="3"/>
</dbReference>
<evidence type="ECO:0000256" key="1">
    <source>
        <dbReference type="ARBA" id="ARBA00022737"/>
    </source>
</evidence>
<dbReference type="SUPFAM" id="SSF47473">
    <property type="entry name" value="EF-hand"/>
    <property type="match status" value="1"/>
</dbReference>
<dbReference type="PANTHER" id="PTHR23050">
    <property type="entry name" value="CALCIUM BINDING PROTEIN"/>
    <property type="match status" value="1"/>
</dbReference>
<evidence type="ECO:0000313" key="5">
    <source>
        <dbReference type="EMBL" id="KAI3431308.1"/>
    </source>
</evidence>
<dbReference type="Pfam" id="PF13499">
    <property type="entry name" value="EF-hand_7"/>
    <property type="match status" value="2"/>
</dbReference>
<dbReference type="SMART" id="SM00054">
    <property type="entry name" value="EFh"/>
    <property type="match status" value="4"/>
</dbReference>
<dbReference type="AlphaFoldDB" id="A0A9D4TPI3"/>
<reference evidence="5" key="2">
    <citation type="submission" date="2020-11" db="EMBL/GenBank/DDBJ databases">
        <authorList>
            <person name="Cecchin M."/>
            <person name="Marcolungo L."/>
            <person name="Rossato M."/>
            <person name="Girolomoni L."/>
            <person name="Cosentino E."/>
            <person name="Cuine S."/>
            <person name="Li-Beisson Y."/>
            <person name="Delledonne M."/>
            <person name="Ballottari M."/>
        </authorList>
    </citation>
    <scope>NUCLEOTIDE SEQUENCE</scope>
    <source>
        <strain evidence="5">211/11P</strain>
        <tissue evidence="5">Whole cell</tissue>
    </source>
</reference>
<proteinExistence type="predicted"/>
<dbReference type="InterPro" id="IPR050145">
    <property type="entry name" value="Centrin_CML-like"/>
</dbReference>
<reference evidence="5" key="1">
    <citation type="journal article" date="2019" name="Plant J.">
        <title>Chlorella vulgaris genome assembly and annotation reveals the molecular basis for metabolic acclimation to high light conditions.</title>
        <authorList>
            <person name="Cecchin M."/>
            <person name="Marcolungo L."/>
            <person name="Rossato M."/>
            <person name="Girolomoni L."/>
            <person name="Cosentino E."/>
            <person name="Cuine S."/>
            <person name="Li-Beisson Y."/>
            <person name="Delledonne M."/>
            <person name="Ballottari M."/>
        </authorList>
    </citation>
    <scope>NUCLEOTIDE SEQUENCE</scope>
    <source>
        <strain evidence="5">211/11P</strain>
    </source>
</reference>
<dbReference type="PROSITE" id="PS50222">
    <property type="entry name" value="EF_HAND_2"/>
    <property type="match status" value="4"/>
</dbReference>
<dbReference type="Proteomes" id="UP001055712">
    <property type="component" value="Unassembled WGS sequence"/>
</dbReference>
<name>A0A9D4TPI3_CHLVU</name>
<dbReference type="CDD" id="cd02947">
    <property type="entry name" value="TRX_family"/>
    <property type="match status" value="1"/>
</dbReference>
<keyword evidence="2" id="KW-0106">Calcium</keyword>
<feature type="domain" description="EF-hand" evidence="3">
    <location>
        <begin position="82"/>
        <end position="117"/>
    </location>
</feature>
<comment type="caution">
    <text evidence="5">The sequence shown here is derived from an EMBL/GenBank/DDBJ whole genome shotgun (WGS) entry which is preliminary data.</text>
</comment>
<dbReference type="InterPro" id="IPR013766">
    <property type="entry name" value="Thioredoxin_domain"/>
</dbReference>
<keyword evidence="6" id="KW-1185">Reference proteome</keyword>
<dbReference type="InterPro" id="IPR018247">
    <property type="entry name" value="EF_Hand_1_Ca_BS"/>
</dbReference>
<organism evidence="5 6">
    <name type="scientific">Chlorella vulgaris</name>
    <name type="common">Green alga</name>
    <dbReference type="NCBI Taxonomy" id="3077"/>
    <lineage>
        <taxon>Eukaryota</taxon>
        <taxon>Viridiplantae</taxon>
        <taxon>Chlorophyta</taxon>
        <taxon>core chlorophytes</taxon>
        <taxon>Trebouxiophyceae</taxon>
        <taxon>Chlorellales</taxon>
        <taxon>Chlorellaceae</taxon>
        <taxon>Chlorella clade</taxon>
        <taxon>Chlorella</taxon>
    </lineage>
</organism>
<evidence type="ECO:0000313" key="6">
    <source>
        <dbReference type="Proteomes" id="UP001055712"/>
    </source>
</evidence>
<feature type="domain" description="Thioredoxin" evidence="4">
    <location>
        <begin position="274"/>
        <end position="421"/>
    </location>
</feature>
<dbReference type="OrthoDB" id="26525at2759"/>
<dbReference type="GO" id="GO:0043226">
    <property type="term" value="C:organelle"/>
    <property type="evidence" value="ECO:0007669"/>
    <property type="project" value="UniProtKB-ARBA"/>
</dbReference>
<sequence>MVHSLHLAGTACVTLRSQRHAAAVPARQGALVRLGRAPAWQRPQGGGGKAARGRQATVVHTADFVLVPWDVEGETWDKEAELRMLALMNRFKAADLDGNGVIDRDELQKMLERVGDGEDEVPMHWLTEEDIDGVMAQYDTNGDGVISFEEFVRLGQDKIFLTGKLEEYCTAFKAADSGGDGTISATELFQLFQQLGNPVSYEKLVKIFEAYDVDASGVIDFPEFLRMFRHQLLDLQAIMAYIKQRTEESDAKHAQNSAAAAAAAAAATAAAVAASSAAAQPAAAAPPLTPGAVKLVFGEEEFDAVLAANTDKLVVLMASVTWCKPCKGFQETYEQAARHYTDAVFLKFYGNSNESTKALFKERLKARTTPAFFFFRGGQVAASCSGAVAKRFETNLRKAYGGEVEQDMLWVTEADMAPATA</sequence>
<dbReference type="EMBL" id="SIDB01000006">
    <property type="protein sequence ID" value="KAI3431308.1"/>
    <property type="molecule type" value="Genomic_DNA"/>
</dbReference>
<feature type="domain" description="EF-hand" evidence="3">
    <location>
        <begin position="163"/>
        <end position="198"/>
    </location>
</feature>
<dbReference type="InterPro" id="IPR002048">
    <property type="entry name" value="EF_hand_dom"/>
</dbReference>
<feature type="domain" description="EF-hand" evidence="3">
    <location>
        <begin position="126"/>
        <end position="161"/>
    </location>
</feature>
<evidence type="ECO:0000256" key="2">
    <source>
        <dbReference type="ARBA" id="ARBA00022837"/>
    </source>
</evidence>
<dbReference type="PROSITE" id="PS51352">
    <property type="entry name" value="THIOREDOXIN_2"/>
    <property type="match status" value="1"/>
</dbReference>
<dbReference type="InterPro" id="IPR011992">
    <property type="entry name" value="EF-hand-dom_pair"/>
</dbReference>
<accession>A0A9D4TPI3</accession>
<evidence type="ECO:0000259" key="4">
    <source>
        <dbReference type="PROSITE" id="PS51352"/>
    </source>
</evidence>
<dbReference type="Gene3D" id="3.40.30.10">
    <property type="entry name" value="Glutaredoxin"/>
    <property type="match status" value="1"/>
</dbReference>
<evidence type="ECO:0000259" key="3">
    <source>
        <dbReference type="PROSITE" id="PS50222"/>
    </source>
</evidence>
<keyword evidence="1" id="KW-0677">Repeat</keyword>
<gene>
    <name evidence="5" type="ORF">D9Q98_004367</name>
</gene>
<dbReference type="FunFam" id="1.10.238.10:FF:000178">
    <property type="entry name" value="Calmodulin-2 A"/>
    <property type="match status" value="1"/>
</dbReference>
<dbReference type="Gene3D" id="1.10.238.10">
    <property type="entry name" value="EF-hand"/>
    <property type="match status" value="2"/>
</dbReference>
<dbReference type="Pfam" id="PF00085">
    <property type="entry name" value="Thioredoxin"/>
    <property type="match status" value="1"/>
</dbReference>
<dbReference type="InterPro" id="IPR036249">
    <property type="entry name" value="Thioredoxin-like_sf"/>
</dbReference>
<dbReference type="SUPFAM" id="SSF52833">
    <property type="entry name" value="Thioredoxin-like"/>
    <property type="match status" value="1"/>
</dbReference>
<feature type="domain" description="EF-hand" evidence="3">
    <location>
        <begin position="199"/>
        <end position="234"/>
    </location>
</feature>